<comment type="caution">
    <text evidence="1">The sequence shown here is derived from an EMBL/GenBank/DDBJ whole genome shotgun (WGS) entry which is preliminary data.</text>
</comment>
<dbReference type="AlphaFoldDB" id="A0A2T5FU77"/>
<name>A0A2T5FU77_9SPHN</name>
<dbReference type="EMBL" id="NWBU01000017">
    <property type="protein sequence ID" value="PTQ07831.1"/>
    <property type="molecule type" value="Genomic_DNA"/>
</dbReference>
<dbReference type="Proteomes" id="UP000244162">
    <property type="component" value="Unassembled WGS sequence"/>
</dbReference>
<reference evidence="1 2" key="1">
    <citation type="submission" date="2017-09" db="EMBL/GenBank/DDBJ databases">
        <title>Sphingomonas panjinensis sp.nov., isolated from oil-contaminated soil.</title>
        <authorList>
            <person name="Wang L."/>
            <person name="Chen L."/>
        </authorList>
    </citation>
    <scope>NUCLEOTIDE SEQUENCE [LARGE SCALE GENOMIC DNA]</scope>
    <source>
        <strain evidence="1 2">FW-11</strain>
    </source>
</reference>
<accession>A0A2T5FU77</accession>
<evidence type="ECO:0000313" key="2">
    <source>
        <dbReference type="Proteomes" id="UP000244162"/>
    </source>
</evidence>
<dbReference type="OrthoDB" id="7592571at2"/>
<dbReference type="RefSeq" id="WP_107969775.1">
    <property type="nucleotide sequence ID" value="NZ_NWBU01000017.1"/>
</dbReference>
<protein>
    <submittedName>
        <fullName evidence="1">Uncharacterized protein</fullName>
    </submittedName>
</protein>
<keyword evidence="2" id="KW-1185">Reference proteome</keyword>
<evidence type="ECO:0000313" key="1">
    <source>
        <dbReference type="EMBL" id="PTQ07831.1"/>
    </source>
</evidence>
<organism evidence="1 2">
    <name type="scientific">Sphingomonas oleivorans</name>
    <dbReference type="NCBI Taxonomy" id="1735121"/>
    <lineage>
        <taxon>Bacteria</taxon>
        <taxon>Pseudomonadati</taxon>
        <taxon>Pseudomonadota</taxon>
        <taxon>Alphaproteobacteria</taxon>
        <taxon>Sphingomonadales</taxon>
        <taxon>Sphingomonadaceae</taxon>
        <taxon>Sphingomonas</taxon>
    </lineage>
</organism>
<proteinExistence type="predicted"/>
<sequence>MIVYGDHAERACPAERIEQIAAELRQIEAMPAGIARHGALVAAFVALARIAQGIADAHFQEVGADGGSPAEADLLASLVELAHAIMASWHGGFAVVSLPKPACPARLPDAVELRRPEGHAFYAVYPEAYALAAARLVLKAPPRVIGIRSIGTGLAAMVAAMLGAPPPLTVRPISHPFRRRIEMASEIAAALPAEDCHYVVVDEGPGLSGSSFAAVAGFLEARNVPRDRIAFLPSHGGNPGAQASNAVRRRWAEAQRPVVEMDELIPPARLAAWVSSLVGPLVAPPEDISGGAWRRHVFTDERDWPAVDPYRERRKFLVRTAKGRWLARFAGIGEGAYKLERARTLHAAGLVPEVRGLVHGFLVERWEEARPLDPAATDAIGAVAHYLGLRTRLLPSPVTEGATLPALFEMAECNIRVGLGEREALRFAARHAPDAALAARAIPVATDNRCDMQEWLHLPDGRILKADALDHDMGHDLVGPQDPAWDVAGAAAEFDLEDERLALLVALLDRIAPRPIDLALLGFFRPCYLAFRLGAARLAAGTLANWPAEAMRNEASAERYAQRLARLLACP</sequence>
<gene>
    <name evidence="1" type="ORF">CLG96_16980</name>
</gene>